<dbReference type="PANTHER" id="PTHR24159:SF5">
    <property type="entry name" value="ANK_REP_REGION DOMAIN-CONTAINING PROTEIN"/>
    <property type="match status" value="1"/>
</dbReference>
<dbReference type="SUPFAM" id="SSF48403">
    <property type="entry name" value="Ankyrin repeat"/>
    <property type="match status" value="1"/>
</dbReference>
<dbReference type="Pfam" id="PF12796">
    <property type="entry name" value="Ank_2"/>
    <property type="match status" value="1"/>
</dbReference>
<sequence length="342" mass="39871">MAFIYFLLSQSNHPIETNDFDLQCLINPLPHKIFLQKELTKFYCCINPKTNIKKSLKNHKHDLFSDNLDDDKILDIRNSLHSLNPIVQSIRNDDLESLKNILSESHFDYNQKLPKSLFEINPFFDNTNMAEYSAFFGSIKCFNYLKQFSRKIDYISYLKYAIAGGNIELIKQIKKELNGADLSDNIAILHTAILFMRNHLIYSIIHSFNIKIDSESYIKCIYSSNYEAFNILRTLDYSTSIHVMGYIGSLPFDIAAFEGSYFFFKLLAEDPETNIMEFNNYGKTVLHSAVRNYKIDIVIYIIKHGLIDPNDRGEFGRTSIDLANYYHHDEILKYLLGYRPHP</sequence>
<dbReference type="Gene3D" id="1.25.40.20">
    <property type="entry name" value="Ankyrin repeat-containing domain"/>
    <property type="match status" value="1"/>
</dbReference>
<name>A0ABR2H459_9EUKA</name>
<dbReference type="Proteomes" id="UP001470230">
    <property type="component" value="Unassembled WGS sequence"/>
</dbReference>
<reference evidence="1 2" key="1">
    <citation type="submission" date="2024-04" db="EMBL/GenBank/DDBJ databases">
        <title>Tritrichomonas musculus Genome.</title>
        <authorList>
            <person name="Alves-Ferreira E."/>
            <person name="Grigg M."/>
            <person name="Lorenzi H."/>
            <person name="Galac M."/>
        </authorList>
    </citation>
    <scope>NUCLEOTIDE SEQUENCE [LARGE SCALE GENOMIC DNA]</scope>
    <source>
        <strain evidence="1 2">EAF2021</strain>
    </source>
</reference>
<dbReference type="EMBL" id="JAPFFF010000048">
    <property type="protein sequence ID" value="KAK8840245.1"/>
    <property type="molecule type" value="Genomic_DNA"/>
</dbReference>
<gene>
    <name evidence="1" type="ORF">M9Y10_031190</name>
</gene>
<comment type="caution">
    <text evidence="1">The sequence shown here is derived from an EMBL/GenBank/DDBJ whole genome shotgun (WGS) entry which is preliminary data.</text>
</comment>
<evidence type="ECO:0000313" key="1">
    <source>
        <dbReference type="EMBL" id="KAK8840245.1"/>
    </source>
</evidence>
<accession>A0ABR2H459</accession>
<keyword evidence="2" id="KW-1185">Reference proteome</keyword>
<dbReference type="InterPro" id="IPR002110">
    <property type="entry name" value="Ankyrin_rpt"/>
</dbReference>
<evidence type="ECO:0008006" key="3">
    <source>
        <dbReference type="Google" id="ProtNLM"/>
    </source>
</evidence>
<dbReference type="InterPro" id="IPR036770">
    <property type="entry name" value="Ankyrin_rpt-contain_sf"/>
</dbReference>
<evidence type="ECO:0000313" key="2">
    <source>
        <dbReference type="Proteomes" id="UP001470230"/>
    </source>
</evidence>
<dbReference type="SMART" id="SM00248">
    <property type="entry name" value="ANK"/>
    <property type="match status" value="3"/>
</dbReference>
<protein>
    <recommendedName>
        <fullName evidence="3">DUF3447 domain-containing protein</fullName>
    </recommendedName>
</protein>
<proteinExistence type="predicted"/>
<organism evidence="1 2">
    <name type="scientific">Tritrichomonas musculus</name>
    <dbReference type="NCBI Taxonomy" id="1915356"/>
    <lineage>
        <taxon>Eukaryota</taxon>
        <taxon>Metamonada</taxon>
        <taxon>Parabasalia</taxon>
        <taxon>Tritrichomonadida</taxon>
        <taxon>Tritrichomonadidae</taxon>
        <taxon>Tritrichomonas</taxon>
    </lineage>
</organism>
<dbReference type="PANTHER" id="PTHR24159">
    <property type="match status" value="1"/>
</dbReference>